<dbReference type="EMBL" id="QKWW01000069">
    <property type="protein sequence ID" value="PZT53503.1"/>
    <property type="molecule type" value="Genomic_DNA"/>
</dbReference>
<accession>A0A2W6Q897</accession>
<protein>
    <recommendedName>
        <fullName evidence="4">DUF4829 domain-containing protein</fullName>
    </recommendedName>
</protein>
<evidence type="ECO:0008006" key="4">
    <source>
        <dbReference type="Google" id="ProtNLM"/>
    </source>
</evidence>
<evidence type="ECO:0000256" key="1">
    <source>
        <dbReference type="SAM" id="MobiDB-lite"/>
    </source>
</evidence>
<gene>
    <name evidence="2" type="ORF">DN757_22685</name>
</gene>
<proteinExistence type="predicted"/>
<name>A0A2W6Q897_9BACL</name>
<dbReference type="AlphaFoldDB" id="A0A2W6Q897"/>
<dbReference type="RefSeq" id="WP_111272444.1">
    <property type="nucleotide sequence ID" value="NZ_QKWW01000069.1"/>
</dbReference>
<evidence type="ECO:0000313" key="2">
    <source>
        <dbReference type="EMBL" id="PZT53503.1"/>
    </source>
</evidence>
<evidence type="ECO:0000313" key="3">
    <source>
        <dbReference type="Proteomes" id="UP000249204"/>
    </source>
</evidence>
<sequence>MIRKLAFISSFGIILLIAGGCQNKTEPEDTQKSAVSTSSEHESVEQGEGAVSSAQDEDVPPQYVDESKYSGDELAIVKLMNARMRYLYEQDEEGYMSLFTAEAPFTGKPGYKIRNIFSMSEITITEQKSIYQATVKVAELRQGDEMEYNQMMVFWKKKADGDAAQWMIADID</sequence>
<reference evidence="2 3" key="1">
    <citation type="submission" date="2018-06" db="EMBL/GenBank/DDBJ databases">
        <title>Isolation of heavy metals resistant Paenibacillus silvae NC2 from Gold-Copper mine in ZiJin, China.</title>
        <authorList>
            <person name="Xu J."/>
            <person name="Mazhar H.S."/>
            <person name="Rensing C."/>
        </authorList>
    </citation>
    <scope>NUCLEOTIDE SEQUENCE [LARGE SCALE GENOMIC DNA]</scope>
    <source>
        <strain evidence="2 3">NC2</strain>
    </source>
</reference>
<feature type="region of interest" description="Disordered" evidence="1">
    <location>
        <begin position="24"/>
        <end position="65"/>
    </location>
</feature>
<dbReference type="Proteomes" id="UP000249204">
    <property type="component" value="Unassembled WGS sequence"/>
</dbReference>
<organism evidence="2 3">
    <name type="scientific">Paenibacillus silvae</name>
    <dbReference type="NCBI Taxonomy" id="1325358"/>
    <lineage>
        <taxon>Bacteria</taxon>
        <taxon>Bacillati</taxon>
        <taxon>Bacillota</taxon>
        <taxon>Bacilli</taxon>
        <taxon>Bacillales</taxon>
        <taxon>Paenibacillaceae</taxon>
        <taxon>Paenibacillus</taxon>
    </lineage>
</organism>
<comment type="caution">
    <text evidence="2">The sequence shown here is derived from an EMBL/GenBank/DDBJ whole genome shotgun (WGS) entry which is preliminary data.</text>
</comment>
<dbReference type="PROSITE" id="PS51257">
    <property type="entry name" value="PROKAR_LIPOPROTEIN"/>
    <property type="match status" value="1"/>
</dbReference>